<dbReference type="RefSeq" id="WP_167963141.1">
    <property type="nucleotide sequence ID" value="NZ_CP050831.1"/>
</dbReference>
<protein>
    <submittedName>
        <fullName evidence="1">Uncharacterized protein</fullName>
    </submittedName>
</protein>
<dbReference type="EMBL" id="CP050831">
    <property type="protein sequence ID" value="QIU94856.1"/>
    <property type="molecule type" value="Genomic_DNA"/>
</dbReference>
<keyword evidence="2" id="KW-1185">Reference proteome</keyword>
<evidence type="ECO:0000313" key="1">
    <source>
        <dbReference type="EMBL" id="QIU94856.1"/>
    </source>
</evidence>
<gene>
    <name evidence="1" type="ORF">BacF7301_12190</name>
</gene>
<dbReference type="Proteomes" id="UP000501780">
    <property type="component" value="Chromosome"/>
</dbReference>
<dbReference type="AlphaFoldDB" id="A0A6H0KN31"/>
<dbReference type="KEGG" id="bfc:BacF7301_12190"/>
<accession>A0A6H0KN31</accession>
<name>A0A6H0KN31_9BACE</name>
<evidence type="ECO:0000313" key="2">
    <source>
        <dbReference type="Proteomes" id="UP000501780"/>
    </source>
</evidence>
<reference evidence="1 2" key="1">
    <citation type="submission" date="2020-03" db="EMBL/GenBank/DDBJ databases">
        <title>Genomic analysis of Bacteroides faecium CBA7301.</title>
        <authorList>
            <person name="Kim J."/>
            <person name="Roh S.W."/>
        </authorList>
    </citation>
    <scope>NUCLEOTIDE SEQUENCE [LARGE SCALE GENOMIC DNA]</scope>
    <source>
        <strain evidence="1 2">CBA7301</strain>
    </source>
</reference>
<organism evidence="1 2">
    <name type="scientific">Bacteroides faecium</name>
    <dbReference type="NCBI Taxonomy" id="2715212"/>
    <lineage>
        <taxon>Bacteria</taxon>
        <taxon>Pseudomonadati</taxon>
        <taxon>Bacteroidota</taxon>
        <taxon>Bacteroidia</taxon>
        <taxon>Bacteroidales</taxon>
        <taxon>Bacteroidaceae</taxon>
        <taxon>Bacteroides</taxon>
    </lineage>
</organism>
<proteinExistence type="predicted"/>
<sequence length="315" mass="36837">MKNNSDLKAICHHNSLSTDYLAEFAAALMIENGISTDTGIRIVRTGSNRAKIAKEIESIEKKYTLNRLEEEYIEIKVNREGLVDILPENLFFDNPHSLNTPANIKQIKQEINSVRIEEEEIRRVFSLFENEIDAIRIQMHLWEHQLDKSSRYRNFIDLFAGQWPIIELLEADEGWLFIHILLRIHHIRGNNEEIEQALTSILKLPVKLLPVKVRQTSPQLPSAERERLDFSFIRNEYYINNQKDYILQVNNIPSERIKEFLPGGKCVKLLDEITKMLFEADIMIEKQLNMLPSEDIFKINENEKTDAFLDINAHL</sequence>